<reference evidence="4 5" key="1">
    <citation type="submission" date="2016-04" db="EMBL/GenBank/DDBJ databases">
        <title>Draft genome of Fonsecaea erecta CBS 125763.</title>
        <authorList>
            <person name="Weiss V.A."/>
            <person name="Vicente V.A."/>
            <person name="Raittz R.T."/>
            <person name="Moreno L.F."/>
            <person name="De Souza E.M."/>
            <person name="Pedrosa F.O."/>
            <person name="Steffens M.B."/>
            <person name="Faoro H."/>
            <person name="Tadra-Sfeir M.Z."/>
            <person name="Najafzadeh M.J."/>
            <person name="Felipe M.S."/>
            <person name="Teixeira M."/>
            <person name="Sun J."/>
            <person name="Xi L."/>
            <person name="Gomes R."/>
            <person name="De Azevedo C.M."/>
            <person name="Salgado C.G."/>
            <person name="Da Silva M.B."/>
            <person name="Nascimento M.F."/>
            <person name="Queiroz-Telles F."/>
            <person name="Attili D.S."/>
            <person name="Gorbushina A."/>
        </authorList>
    </citation>
    <scope>NUCLEOTIDE SEQUENCE [LARGE SCALE GENOMIC DNA]</scope>
    <source>
        <strain evidence="4 5">CBS 125763</strain>
    </source>
</reference>
<protein>
    <recommendedName>
        <fullName evidence="3">SET domain-containing protein</fullName>
    </recommendedName>
</protein>
<dbReference type="Proteomes" id="UP000078343">
    <property type="component" value="Unassembled WGS sequence"/>
</dbReference>
<name>A0A178ZET9_9EURO</name>
<dbReference type="AlphaFoldDB" id="A0A178ZET9"/>
<sequence length="466" mass="50707">MSPTTCARICSLFWWLSLLQLATGAEVDEDAIDKASSGPVYSYRPSSVDFGLASSNDSILSDDGSPWSYKPTCTANLSEIGSELCVYTAKFFSNGRGISIFTTPAIAVEFAVTLAFLDEQEPPPMPDNTLRINTFTGAWYTQSVPGKGMGTLAKRDLLRGDTITAYTPVLLAYKEDILPRDERERFLQLALAQLPPPSREAYLKLATISHSDDPSVFPAQEIASANAFEMVLPEQKKKKKKKEDQASPPPAAASAAASAKAHLAIIPEASRMNHDCAPNAIFHVNASTLTHVVRATRPIHQGEEITIAYTNPLAPRATRQRYLAGAFHFKCTCGRCLRHGTGTDADADAVLAEISALQTALSRWSDPTGSVADAGANNIKRIERLVRLLRDEGLEGYLDPAYCIAALVYSAAGSVRGARKYLALAIEAIELRLGPGAPDLPAWRDMLQDPTRHWSWMLSKRKKGKI</sequence>
<feature type="domain" description="SET" evidence="3">
    <location>
        <begin position="128"/>
        <end position="310"/>
    </location>
</feature>
<evidence type="ECO:0000256" key="2">
    <source>
        <dbReference type="SAM" id="SignalP"/>
    </source>
</evidence>
<keyword evidence="5" id="KW-1185">Reference proteome</keyword>
<accession>A0A178ZET9</accession>
<gene>
    <name evidence="4" type="ORF">AYL99_08313</name>
</gene>
<dbReference type="EMBL" id="LVYI01000007">
    <property type="protein sequence ID" value="OAP57575.1"/>
    <property type="molecule type" value="Genomic_DNA"/>
</dbReference>
<dbReference type="InterPro" id="IPR046341">
    <property type="entry name" value="SET_dom_sf"/>
</dbReference>
<proteinExistence type="predicted"/>
<keyword evidence="2" id="KW-0732">Signal</keyword>
<dbReference type="Pfam" id="PF00856">
    <property type="entry name" value="SET"/>
    <property type="match status" value="1"/>
</dbReference>
<feature type="signal peptide" evidence="2">
    <location>
        <begin position="1"/>
        <end position="24"/>
    </location>
</feature>
<evidence type="ECO:0000313" key="5">
    <source>
        <dbReference type="Proteomes" id="UP000078343"/>
    </source>
</evidence>
<organism evidence="4 5">
    <name type="scientific">Fonsecaea erecta</name>
    <dbReference type="NCBI Taxonomy" id="1367422"/>
    <lineage>
        <taxon>Eukaryota</taxon>
        <taxon>Fungi</taxon>
        <taxon>Dikarya</taxon>
        <taxon>Ascomycota</taxon>
        <taxon>Pezizomycotina</taxon>
        <taxon>Eurotiomycetes</taxon>
        <taxon>Chaetothyriomycetidae</taxon>
        <taxon>Chaetothyriales</taxon>
        <taxon>Herpotrichiellaceae</taxon>
        <taxon>Fonsecaea</taxon>
    </lineage>
</organism>
<dbReference type="RefSeq" id="XP_018690942.1">
    <property type="nucleotide sequence ID" value="XM_018839821.1"/>
</dbReference>
<dbReference type="InterPro" id="IPR001214">
    <property type="entry name" value="SET_dom"/>
</dbReference>
<evidence type="ECO:0000256" key="1">
    <source>
        <dbReference type="SAM" id="MobiDB-lite"/>
    </source>
</evidence>
<dbReference type="PANTHER" id="PTHR47332:SF6">
    <property type="entry name" value="SET DOMAIN-CONTAINING PROTEIN"/>
    <property type="match status" value="1"/>
</dbReference>
<feature type="region of interest" description="Disordered" evidence="1">
    <location>
        <begin position="234"/>
        <end position="253"/>
    </location>
</feature>
<dbReference type="STRING" id="1367422.A0A178ZET9"/>
<dbReference type="OrthoDB" id="265717at2759"/>
<dbReference type="CDD" id="cd20071">
    <property type="entry name" value="SET_SMYD"/>
    <property type="match status" value="1"/>
</dbReference>
<evidence type="ECO:0000313" key="4">
    <source>
        <dbReference type="EMBL" id="OAP57575.1"/>
    </source>
</evidence>
<evidence type="ECO:0000259" key="3">
    <source>
        <dbReference type="PROSITE" id="PS50280"/>
    </source>
</evidence>
<dbReference type="GeneID" id="30012481"/>
<dbReference type="SMART" id="SM00317">
    <property type="entry name" value="SET"/>
    <property type="match status" value="1"/>
</dbReference>
<dbReference type="Gene3D" id="2.170.270.10">
    <property type="entry name" value="SET domain"/>
    <property type="match status" value="1"/>
</dbReference>
<dbReference type="SUPFAM" id="SSF82199">
    <property type="entry name" value="SET domain"/>
    <property type="match status" value="1"/>
</dbReference>
<dbReference type="PANTHER" id="PTHR47332">
    <property type="entry name" value="SET DOMAIN-CONTAINING PROTEIN 5"/>
    <property type="match status" value="1"/>
</dbReference>
<dbReference type="PROSITE" id="PS50280">
    <property type="entry name" value="SET"/>
    <property type="match status" value="1"/>
</dbReference>
<feature type="chain" id="PRO_5008098498" description="SET domain-containing protein" evidence="2">
    <location>
        <begin position="25"/>
        <end position="466"/>
    </location>
</feature>
<comment type="caution">
    <text evidence="4">The sequence shown here is derived from an EMBL/GenBank/DDBJ whole genome shotgun (WGS) entry which is preliminary data.</text>
</comment>
<dbReference type="InterPro" id="IPR053185">
    <property type="entry name" value="SET_domain_protein"/>
</dbReference>